<protein>
    <submittedName>
        <fullName evidence="2">Uncharacterized protein</fullName>
    </submittedName>
</protein>
<feature type="region of interest" description="Disordered" evidence="1">
    <location>
        <begin position="156"/>
        <end position="178"/>
    </location>
</feature>
<organism evidence="2 3">
    <name type="scientific">Toxocara canis</name>
    <name type="common">Canine roundworm</name>
    <dbReference type="NCBI Taxonomy" id="6265"/>
    <lineage>
        <taxon>Eukaryota</taxon>
        <taxon>Metazoa</taxon>
        <taxon>Ecdysozoa</taxon>
        <taxon>Nematoda</taxon>
        <taxon>Chromadorea</taxon>
        <taxon>Rhabditida</taxon>
        <taxon>Spirurina</taxon>
        <taxon>Ascaridomorpha</taxon>
        <taxon>Ascaridoidea</taxon>
        <taxon>Toxocaridae</taxon>
        <taxon>Toxocara</taxon>
    </lineage>
</organism>
<reference evidence="2 3" key="1">
    <citation type="submission" date="2014-11" db="EMBL/GenBank/DDBJ databases">
        <title>Genetic blueprint of the zoonotic pathogen Toxocara canis.</title>
        <authorList>
            <person name="Zhu X.-Q."/>
            <person name="Korhonen P.K."/>
            <person name="Cai H."/>
            <person name="Young N.D."/>
            <person name="Nejsum P."/>
            <person name="von Samson-Himmelstjerna G."/>
            <person name="Boag P.R."/>
            <person name="Tan P."/>
            <person name="Li Q."/>
            <person name="Min J."/>
            <person name="Yang Y."/>
            <person name="Wang X."/>
            <person name="Fang X."/>
            <person name="Hall R.S."/>
            <person name="Hofmann A."/>
            <person name="Sternberg P.W."/>
            <person name="Jex A.R."/>
            <person name="Gasser R.B."/>
        </authorList>
    </citation>
    <scope>NUCLEOTIDE SEQUENCE [LARGE SCALE GENOMIC DNA]</scope>
    <source>
        <strain evidence="2">PN_DK_2014</strain>
    </source>
</reference>
<evidence type="ECO:0000313" key="2">
    <source>
        <dbReference type="EMBL" id="KHN73797.1"/>
    </source>
</evidence>
<sequence length="410" mass="46704">MVGQVALQEDNPTTITGEARRSDIRAVTPSYKYGTEKPSYEIKFGSSTNLPEAVGDYKVKETQDHFKLQIIDPKVTSNANMPVSSQTIPAAYRRNVDFPSEHSKRSFLKLEPMEQRKIRSVETRPITTSAYLTESLDRHREMEASRLREYLKAKESDANKPWNKPDWPGPKARQDNEQSIRELEEIKKRTALRAYSMGNLTPAQYDEAGAEVSYIKPELPCASKDYHVSGLIAKAQIREYLSGTENSERQRNETQRVHSIDIANYHGMKVSLSWYQSIMVSYIKPELPCASKDYHVSGLIAKGQIREYLSGTENSERQRNETQRVHSIDIANTCKNVDASVVMSKMAEGYTSMFDLTIVPAQSNVVLPEGEESHSGAEEHLSKQFRKELHLSQNAYLLRSLINRYYKLID</sequence>
<keyword evidence="3" id="KW-1185">Reference proteome</keyword>
<comment type="caution">
    <text evidence="2">The sequence shown here is derived from an EMBL/GenBank/DDBJ whole genome shotgun (WGS) entry which is preliminary data.</text>
</comment>
<gene>
    <name evidence="2" type="ORF">Tcan_02021</name>
</gene>
<evidence type="ECO:0000313" key="3">
    <source>
        <dbReference type="Proteomes" id="UP000031036"/>
    </source>
</evidence>
<evidence type="ECO:0000256" key="1">
    <source>
        <dbReference type="SAM" id="MobiDB-lite"/>
    </source>
</evidence>
<accession>A0A0B2UXJ7</accession>
<dbReference type="AlphaFoldDB" id="A0A0B2UXJ7"/>
<dbReference type="OrthoDB" id="5864875at2759"/>
<proteinExistence type="predicted"/>
<name>A0A0B2UXJ7_TOXCA</name>
<dbReference type="EMBL" id="JPKZ01003055">
    <property type="protein sequence ID" value="KHN73797.1"/>
    <property type="molecule type" value="Genomic_DNA"/>
</dbReference>
<feature type="region of interest" description="Disordered" evidence="1">
    <location>
        <begin position="1"/>
        <end position="22"/>
    </location>
</feature>
<dbReference type="Proteomes" id="UP000031036">
    <property type="component" value="Unassembled WGS sequence"/>
</dbReference>